<evidence type="ECO:0000256" key="5">
    <source>
        <dbReference type="ARBA" id="ARBA00023002"/>
    </source>
</evidence>
<dbReference type="InterPro" id="IPR016156">
    <property type="entry name" value="FAD/NAD-linked_Rdtase_dimer_sf"/>
</dbReference>
<dbReference type="Pfam" id="PF02852">
    <property type="entry name" value="Pyr_redox_dim"/>
    <property type="match status" value="1"/>
</dbReference>
<evidence type="ECO:0000256" key="2">
    <source>
        <dbReference type="ARBA" id="ARBA00007532"/>
    </source>
</evidence>
<dbReference type="InterPro" id="IPR046952">
    <property type="entry name" value="GSHR/TRXR-like"/>
</dbReference>
<dbReference type="Gene3D" id="3.50.50.60">
    <property type="entry name" value="FAD/NAD(P)-binding domain"/>
    <property type="match status" value="2"/>
</dbReference>
<gene>
    <name evidence="10" type="ORF">MNBD_GAMMA07-1053</name>
</gene>
<reference evidence="10" key="1">
    <citation type="submission" date="2018-06" db="EMBL/GenBank/DDBJ databases">
        <authorList>
            <person name="Zhirakovskaya E."/>
        </authorList>
    </citation>
    <scope>NUCLEOTIDE SEQUENCE</scope>
</reference>
<keyword evidence="5 10" id="KW-0560">Oxidoreductase</keyword>
<dbReference type="GO" id="GO:0034599">
    <property type="term" value="P:cellular response to oxidative stress"/>
    <property type="evidence" value="ECO:0007669"/>
    <property type="project" value="TreeGrafter"/>
</dbReference>
<keyword evidence="6" id="KW-1015">Disulfide bond</keyword>
<keyword evidence="3" id="KW-0285">Flavoprotein</keyword>
<dbReference type="PANTHER" id="PTHR42737:SF2">
    <property type="entry name" value="GLUTATHIONE REDUCTASE"/>
    <property type="match status" value="1"/>
</dbReference>
<dbReference type="InterPro" id="IPR001100">
    <property type="entry name" value="Pyr_nuc-diS_OxRdtase"/>
</dbReference>
<evidence type="ECO:0000313" key="10">
    <source>
        <dbReference type="EMBL" id="VAW57049.1"/>
    </source>
</evidence>
<evidence type="ECO:0000256" key="1">
    <source>
        <dbReference type="ARBA" id="ARBA00001974"/>
    </source>
</evidence>
<evidence type="ECO:0000256" key="3">
    <source>
        <dbReference type="ARBA" id="ARBA00022630"/>
    </source>
</evidence>
<sequence>MSDKYDYDLIAIGAGSGGLSVAERAAKYGIKCAVVESGKMGGTCVNVGCVPKKIMWFGSNLSYAIEDAKDYGFDLENKGFNWGHLVEKREKYISGINHWYHNYLADSNIDEITGFASFVDEHTIEVEGKQYSAEHIVVSPGTAPTVPDMPGAGYGITSDGFFALTECPKKVAIIGSGYIAVELAGVLNALGTDVNMFLRKEHLLRSFDCMLRDTLQNEMLTQGVNIIPRVQVTEIIKEADGTFTLCDDKGNKTSGHNEVIWAIGRHPYIDGLNLKKIHLELDEQGYIVTDIYQNTNVKNIFALGDVTGRAPLTPVAIAAGRRLADRLYNNQADRHLDYKMIATVVFSHPPIGTVGLTEAEARAEHGDAVKIYQTRFTAMYNSMTRHEVPTAMKLICLGAQEKVVGCHIIGPGSDEMLQGFAVAMRMGATKKDFDDTVAIHPT</sequence>
<dbReference type="PRINTS" id="PR00368">
    <property type="entry name" value="FADPNR"/>
</dbReference>
<comment type="similarity">
    <text evidence="2">Belongs to the class-I pyridine nucleotide-disulfide oxidoreductase family.</text>
</comment>
<dbReference type="PRINTS" id="PR00411">
    <property type="entry name" value="PNDRDTASEI"/>
</dbReference>
<dbReference type="GO" id="GO:0004362">
    <property type="term" value="F:glutathione-disulfide reductase (NADPH) activity"/>
    <property type="evidence" value="ECO:0007669"/>
    <property type="project" value="UniProtKB-EC"/>
</dbReference>
<dbReference type="PROSITE" id="PS00076">
    <property type="entry name" value="PYRIDINE_REDOX_1"/>
    <property type="match status" value="1"/>
</dbReference>
<dbReference type="NCBIfam" id="NF004776">
    <property type="entry name" value="PRK06116.1"/>
    <property type="match status" value="1"/>
</dbReference>
<keyword evidence="4" id="KW-0274">FAD</keyword>
<dbReference type="SUPFAM" id="SSF51905">
    <property type="entry name" value="FAD/NAD(P)-binding domain"/>
    <property type="match status" value="1"/>
</dbReference>
<dbReference type="Gene3D" id="3.30.390.30">
    <property type="match status" value="1"/>
</dbReference>
<feature type="domain" description="FAD/NAD(P)-binding" evidence="9">
    <location>
        <begin position="7"/>
        <end position="320"/>
    </location>
</feature>
<evidence type="ECO:0000256" key="4">
    <source>
        <dbReference type="ARBA" id="ARBA00022827"/>
    </source>
</evidence>
<dbReference type="InterPro" id="IPR004099">
    <property type="entry name" value="Pyr_nucl-diS_OxRdtase_dimer"/>
</dbReference>
<dbReference type="InterPro" id="IPR006322">
    <property type="entry name" value="Glutathione_Rdtase_euk/bac"/>
</dbReference>
<dbReference type="PIRSF" id="PIRSF000350">
    <property type="entry name" value="Mercury_reductase_MerA"/>
    <property type="match status" value="1"/>
</dbReference>
<evidence type="ECO:0000259" key="9">
    <source>
        <dbReference type="Pfam" id="PF07992"/>
    </source>
</evidence>
<dbReference type="EMBL" id="UOFF01000322">
    <property type="protein sequence ID" value="VAW57049.1"/>
    <property type="molecule type" value="Genomic_DNA"/>
</dbReference>
<dbReference type="InterPro" id="IPR012999">
    <property type="entry name" value="Pyr_OxRdtase_I_AS"/>
</dbReference>
<dbReference type="AlphaFoldDB" id="A0A3B0X663"/>
<protein>
    <submittedName>
        <fullName evidence="10">Glutathione reductase</fullName>
        <ecNumber evidence="10">1.8.1.7</ecNumber>
    </submittedName>
</protein>
<organism evidence="10">
    <name type="scientific">hydrothermal vent metagenome</name>
    <dbReference type="NCBI Taxonomy" id="652676"/>
    <lineage>
        <taxon>unclassified sequences</taxon>
        <taxon>metagenomes</taxon>
        <taxon>ecological metagenomes</taxon>
    </lineage>
</organism>
<feature type="non-terminal residue" evidence="10">
    <location>
        <position position="442"/>
    </location>
</feature>
<dbReference type="InterPro" id="IPR036188">
    <property type="entry name" value="FAD/NAD-bd_sf"/>
</dbReference>
<dbReference type="GO" id="GO:0006749">
    <property type="term" value="P:glutathione metabolic process"/>
    <property type="evidence" value="ECO:0007669"/>
    <property type="project" value="InterPro"/>
</dbReference>
<comment type="cofactor">
    <cofactor evidence="1">
        <name>FAD</name>
        <dbReference type="ChEBI" id="CHEBI:57692"/>
    </cofactor>
</comment>
<dbReference type="EC" id="1.8.1.7" evidence="10"/>
<dbReference type="InterPro" id="IPR023753">
    <property type="entry name" value="FAD/NAD-binding_dom"/>
</dbReference>
<feature type="domain" description="Pyridine nucleotide-disulphide oxidoreductase dimerisation" evidence="8">
    <location>
        <begin position="341"/>
        <end position="442"/>
    </location>
</feature>
<evidence type="ECO:0000256" key="6">
    <source>
        <dbReference type="ARBA" id="ARBA00023157"/>
    </source>
</evidence>
<dbReference type="PANTHER" id="PTHR42737">
    <property type="entry name" value="GLUTATHIONE REDUCTASE"/>
    <property type="match status" value="1"/>
</dbReference>
<name>A0A3B0X663_9ZZZZ</name>
<evidence type="ECO:0000256" key="7">
    <source>
        <dbReference type="ARBA" id="ARBA00023284"/>
    </source>
</evidence>
<dbReference type="FunFam" id="3.50.50.60:FF:000235">
    <property type="entry name" value="Glutathione reductase"/>
    <property type="match status" value="1"/>
</dbReference>
<dbReference type="Pfam" id="PF07992">
    <property type="entry name" value="Pyr_redox_2"/>
    <property type="match status" value="1"/>
</dbReference>
<dbReference type="GO" id="GO:0050661">
    <property type="term" value="F:NADP binding"/>
    <property type="evidence" value="ECO:0007669"/>
    <property type="project" value="InterPro"/>
</dbReference>
<keyword evidence="7" id="KW-0676">Redox-active center</keyword>
<accession>A0A3B0X663</accession>
<dbReference type="NCBIfam" id="TIGR01421">
    <property type="entry name" value="gluta_reduc_1"/>
    <property type="match status" value="1"/>
</dbReference>
<dbReference type="SUPFAM" id="SSF55424">
    <property type="entry name" value="FAD/NAD-linked reductases, dimerisation (C-terminal) domain"/>
    <property type="match status" value="1"/>
</dbReference>
<evidence type="ECO:0000259" key="8">
    <source>
        <dbReference type="Pfam" id="PF02852"/>
    </source>
</evidence>
<dbReference type="GO" id="GO:0050660">
    <property type="term" value="F:flavin adenine dinucleotide binding"/>
    <property type="evidence" value="ECO:0007669"/>
    <property type="project" value="InterPro"/>
</dbReference>
<dbReference type="GO" id="GO:0045454">
    <property type="term" value="P:cell redox homeostasis"/>
    <property type="evidence" value="ECO:0007669"/>
    <property type="project" value="InterPro"/>
</dbReference>
<proteinExistence type="inferred from homology"/>
<dbReference type="GO" id="GO:0005829">
    <property type="term" value="C:cytosol"/>
    <property type="evidence" value="ECO:0007669"/>
    <property type="project" value="TreeGrafter"/>
</dbReference>